<keyword evidence="1" id="KW-0472">Membrane</keyword>
<dbReference type="AlphaFoldDB" id="A0A2Z6GE88"/>
<evidence type="ECO:0000313" key="2">
    <source>
        <dbReference type="EMBL" id="BBE51868.1"/>
    </source>
</evidence>
<dbReference type="RefSeq" id="WP_062626686.1">
    <property type="nucleotide sequence ID" value="NZ_AP018738.1"/>
</dbReference>
<keyword evidence="1" id="KW-1133">Transmembrane helix</keyword>
<evidence type="ECO:0000256" key="1">
    <source>
        <dbReference type="SAM" id="Phobius"/>
    </source>
</evidence>
<gene>
    <name evidence="2" type="ORF">OYT1_ch2353</name>
</gene>
<proteinExistence type="predicted"/>
<feature type="transmembrane region" description="Helical" evidence="1">
    <location>
        <begin position="94"/>
        <end position="116"/>
    </location>
</feature>
<name>A0A2Z6GE88_9PROT</name>
<keyword evidence="1" id="KW-0812">Transmembrane</keyword>
<evidence type="ECO:0000313" key="3">
    <source>
        <dbReference type="Proteomes" id="UP000033070"/>
    </source>
</evidence>
<sequence>MTANNSNSLVLKIIRKYSLWALCLGFLPIPVLGVVAIIVVQLLMLSELAKTYGGFDKIHTAKWMIVAIIVALAVLPLSRAAVTILKAVPVVGSILAFLILPAIAGVVTAGLGRYFMSRYSGTRTA</sequence>
<dbReference type="KEGG" id="fam:OYT1_ch2353"/>
<dbReference type="Proteomes" id="UP000033070">
    <property type="component" value="Chromosome"/>
</dbReference>
<feature type="transmembrane region" description="Helical" evidence="1">
    <location>
        <begin position="17"/>
        <end position="43"/>
    </location>
</feature>
<accession>A0A2Z6GE88</accession>
<organism evidence="2 3">
    <name type="scientific">Ferriphaselus amnicola</name>
    <dbReference type="NCBI Taxonomy" id="1188319"/>
    <lineage>
        <taxon>Bacteria</taxon>
        <taxon>Pseudomonadati</taxon>
        <taxon>Pseudomonadota</taxon>
        <taxon>Betaproteobacteria</taxon>
        <taxon>Nitrosomonadales</taxon>
        <taxon>Gallionellaceae</taxon>
        <taxon>Ferriphaselus</taxon>
    </lineage>
</organism>
<protein>
    <recommendedName>
        <fullName evidence="4">Transmembrane protein</fullName>
    </recommendedName>
</protein>
<keyword evidence="3" id="KW-1185">Reference proteome</keyword>
<evidence type="ECO:0008006" key="4">
    <source>
        <dbReference type="Google" id="ProtNLM"/>
    </source>
</evidence>
<reference evidence="2 3" key="1">
    <citation type="submission" date="2018-06" db="EMBL/GenBank/DDBJ databases">
        <title>OYT1 Genome Sequencing.</title>
        <authorList>
            <person name="Kato S."/>
            <person name="Itoh T."/>
            <person name="Ohkuma M."/>
        </authorList>
    </citation>
    <scope>NUCLEOTIDE SEQUENCE [LARGE SCALE GENOMIC DNA]</scope>
    <source>
        <strain evidence="2 3">OYT1</strain>
    </source>
</reference>
<feature type="transmembrane region" description="Helical" evidence="1">
    <location>
        <begin position="63"/>
        <end position="82"/>
    </location>
</feature>
<dbReference type="OrthoDB" id="980719at2"/>
<dbReference type="EMBL" id="AP018738">
    <property type="protein sequence ID" value="BBE51868.1"/>
    <property type="molecule type" value="Genomic_DNA"/>
</dbReference>